<comment type="caution">
    <text evidence="1">The sequence shown here is derived from an EMBL/GenBank/DDBJ whole genome shotgun (WGS) entry which is preliminary data.</text>
</comment>
<gene>
    <name evidence="1" type="ORF">Sango_2318300</name>
</gene>
<sequence>MDQHLADLAETFDILRQYHIKLNPAKCTFGVRSGKFLRFISRFTECSLPFFKAARKIRTLSGMKNVSRRSMILKAYLANLPLLTKPTIGELLYLYLIEVDFARAYRYQGEPAWNELSSIFVPKQADDQRSILLQSLVTRTWVMTRQARKIQVRSRQGTTMEVMMTKVSTTVVQVEISLVEIN</sequence>
<dbReference type="InterPro" id="IPR043502">
    <property type="entry name" value="DNA/RNA_pol_sf"/>
</dbReference>
<dbReference type="AlphaFoldDB" id="A0AAE1WAL8"/>
<evidence type="ECO:0008006" key="3">
    <source>
        <dbReference type="Google" id="ProtNLM"/>
    </source>
</evidence>
<keyword evidence="2" id="KW-1185">Reference proteome</keyword>
<evidence type="ECO:0000313" key="1">
    <source>
        <dbReference type="EMBL" id="KAK4389813.1"/>
    </source>
</evidence>
<reference evidence="1" key="1">
    <citation type="submission" date="2020-06" db="EMBL/GenBank/DDBJ databases">
        <authorList>
            <person name="Li T."/>
            <person name="Hu X."/>
            <person name="Zhang T."/>
            <person name="Song X."/>
            <person name="Zhang H."/>
            <person name="Dai N."/>
            <person name="Sheng W."/>
            <person name="Hou X."/>
            <person name="Wei L."/>
        </authorList>
    </citation>
    <scope>NUCLEOTIDE SEQUENCE</scope>
    <source>
        <strain evidence="1">K16</strain>
        <tissue evidence="1">Leaf</tissue>
    </source>
</reference>
<dbReference type="Proteomes" id="UP001289374">
    <property type="component" value="Unassembled WGS sequence"/>
</dbReference>
<protein>
    <recommendedName>
        <fullName evidence="3">Reverse transcriptase domain-containing protein</fullName>
    </recommendedName>
</protein>
<name>A0AAE1WAL8_9LAMI</name>
<evidence type="ECO:0000313" key="2">
    <source>
        <dbReference type="Proteomes" id="UP001289374"/>
    </source>
</evidence>
<dbReference type="Gene3D" id="3.30.70.270">
    <property type="match status" value="1"/>
</dbReference>
<proteinExistence type="predicted"/>
<reference evidence="1" key="2">
    <citation type="journal article" date="2024" name="Plant">
        <title>Genomic evolution and insights into agronomic trait innovations of Sesamum species.</title>
        <authorList>
            <person name="Miao H."/>
            <person name="Wang L."/>
            <person name="Qu L."/>
            <person name="Liu H."/>
            <person name="Sun Y."/>
            <person name="Le M."/>
            <person name="Wang Q."/>
            <person name="Wei S."/>
            <person name="Zheng Y."/>
            <person name="Lin W."/>
            <person name="Duan Y."/>
            <person name="Cao H."/>
            <person name="Xiong S."/>
            <person name="Wang X."/>
            <person name="Wei L."/>
            <person name="Li C."/>
            <person name="Ma Q."/>
            <person name="Ju M."/>
            <person name="Zhao R."/>
            <person name="Li G."/>
            <person name="Mu C."/>
            <person name="Tian Q."/>
            <person name="Mei H."/>
            <person name="Zhang T."/>
            <person name="Gao T."/>
            <person name="Zhang H."/>
        </authorList>
    </citation>
    <scope>NUCLEOTIDE SEQUENCE</scope>
    <source>
        <strain evidence="1">K16</strain>
    </source>
</reference>
<dbReference type="InterPro" id="IPR043128">
    <property type="entry name" value="Rev_trsase/Diguanyl_cyclase"/>
</dbReference>
<organism evidence="1 2">
    <name type="scientific">Sesamum angolense</name>
    <dbReference type="NCBI Taxonomy" id="2727404"/>
    <lineage>
        <taxon>Eukaryota</taxon>
        <taxon>Viridiplantae</taxon>
        <taxon>Streptophyta</taxon>
        <taxon>Embryophyta</taxon>
        <taxon>Tracheophyta</taxon>
        <taxon>Spermatophyta</taxon>
        <taxon>Magnoliopsida</taxon>
        <taxon>eudicotyledons</taxon>
        <taxon>Gunneridae</taxon>
        <taxon>Pentapetalae</taxon>
        <taxon>asterids</taxon>
        <taxon>lamiids</taxon>
        <taxon>Lamiales</taxon>
        <taxon>Pedaliaceae</taxon>
        <taxon>Sesamum</taxon>
    </lineage>
</organism>
<dbReference type="EMBL" id="JACGWL010000013">
    <property type="protein sequence ID" value="KAK4389813.1"/>
    <property type="molecule type" value="Genomic_DNA"/>
</dbReference>
<accession>A0AAE1WAL8</accession>
<dbReference type="SUPFAM" id="SSF56672">
    <property type="entry name" value="DNA/RNA polymerases"/>
    <property type="match status" value="1"/>
</dbReference>